<comment type="similarity">
    <text evidence="2 4">Belongs to the bacterial solute-binding protein 3 family.</text>
</comment>
<feature type="transmembrane region" description="Helical" evidence="5">
    <location>
        <begin position="6"/>
        <end position="22"/>
    </location>
</feature>
<comment type="subcellular location">
    <subcellularLocation>
        <location evidence="1">Cell envelope</location>
    </subcellularLocation>
</comment>
<evidence type="ECO:0000313" key="9">
    <source>
        <dbReference type="Proteomes" id="UP000665020"/>
    </source>
</evidence>
<dbReference type="GO" id="GO:0016020">
    <property type="term" value="C:membrane"/>
    <property type="evidence" value="ECO:0007669"/>
    <property type="project" value="InterPro"/>
</dbReference>
<keyword evidence="9" id="KW-1185">Reference proteome</keyword>
<name>A0A8A7K6S7_9FIRM</name>
<dbReference type="AlphaFoldDB" id="A0A8A7K6S7"/>
<evidence type="ECO:0000256" key="2">
    <source>
        <dbReference type="ARBA" id="ARBA00010333"/>
    </source>
</evidence>
<organism evidence="8 9">
    <name type="scientific">Iocasia fonsfrigidae</name>
    <dbReference type="NCBI Taxonomy" id="2682810"/>
    <lineage>
        <taxon>Bacteria</taxon>
        <taxon>Bacillati</taxon>
        <taxon>Bacillota</taxon>
        <taxon>Clostridia</taxon>
        <taxon>Halanaerobiales</taxon>
        <taxon>Halanaerobiaceae</taxon>
        <taxon>Iocasia</taxon>
    </lineage>
</organism>
<sequence length="265" mass="29873">MNKKVIAILVVLVIIVAGFFIVQNKGDKSLATIKEKGKFVVGLDDNFPPMGFRDEGGNIVGFDIDLAKELAERMGVQVEFKPVEWDGVLFSLKNGTIDVIWNALTITEERAEQIAFSKPYLDNRQIIVVQEDSTINNKDDLVGKIIGIQLGSSSENALNNEQEVVNKLEEIRRFSNNTEALMDLQTGRIDAVVVDEILGRYYISKKPDVYRVLEDDFGHELYGVGIRQEDIKFKEEIDVILDEMKEDGTAAEISNKWFGEDILKK</sequence>
<evidence type="ECO:0000259" key="7">
    <source>
        <dbReference type="SMART" id="SM00079"/>
    </source>
</evidence>
<protein>
    <submittedName>
        <fullName evidence="8">Transporter substrate-binding domain-containing protein</fullName>
    </submittedName>
</protein>
<evidence type="ECO:0000256" key="3">
    <source>
        <dbReference type="ARBA" id="ARBA00022729"/>
    </source>
</evidence>
<accession>A0A8A7K6S7</accession>
<evidence type="ECO:0000256" key="4">
    <source>
        <dbReference type="RuleBase" id="RU003744"/>
    </source>
</evidence>
<dbReference type="PROSITE" id="PS01039">
    <property type="entry name" value="SBP_BACTERIAL_3"/>
    <property type="match status" value="1"/>
</dbReference>
<proteinExistence type="inferred from homology"/>
<keyword evidence="5" id="KW-1133">Transmembrane helix</keyword>
<gene>
    <name evidence="8" type="ORF">GM661_03405</name>
</gene>
<feature type="domain" description="Ionotropic glutamate receptor C-terminal" evidence="7">
    <location>
        <begin position="38"/>
        <end position="260"/>
    </location>
</feature>
<dbReference type="SMART" id="SM00079">
    <property type="entry name" value="PBPe"/>
    <property type="match status" value="1"/>
</dbReference>
<dbReference type="GO" id="GO:0030313">
    <property type="term" value="C:cell envelope"/>
    <property type="evidence" value="ECO:0007669"/>
    <property type="project" value="UniProtKB-SubCell"/>
</dbReference>
<evidence type="ECO:0000259" key="6">
    <source>
        <dbReference type="SMART" id="SM00062"/>
    </source>
</evidence>
<dbReference type="InterPro" id="IPR001320">
    <property type="entry name" value="Iontro_rcpt_C"/>
</dbReference>
<dbReference type="PANTHER" id="PTHR35936:SF34">
    <property type="entry name" value="ABC TRANSPORTER EXTRACELLULAR-BINDING PROTEIN YCKB-RELATED"/>
    <property type="match status" value="1"/>
</dbReference>
<evidence type="ECO:0000313" key="8">
    <source>
        <dbReference type="EMBL" id="QTL97091.1"/>
    </source>
</evidence>
<dbReference type="RefSeq" id="WP_230868747.1">
    <property type="nucleotide sequence ID" value="NZ_CP046640.1"/>
</dbReference>
<dbReference type="Gene3D" id="3.40.190.10">
    <property type="entry name" value="Periplasmic binding protein-like II"/>
    <property type="match status" value="2"/>
</dbReference>
<dbReference type="GO" id="GO:0015276">
    <property type="term" value="F:ligand-gated monoatomic ion channel activity"/>
    <property type="evidence" value="ECO:0007669"/>
    <property type="project" value="InterPro"/>
</dbReference>
<evidence type="ECO:0000256" key="1">
    <source>
        <dbReference type="ARBA" id="ARBA00004196"/>
    </source>
</evidence>
<dbReference type="SUPFAM" id="SSF53850">
    <property type="entry name" value="Periplasmic binding protein-like II"/>
    <property type="match status" value="1"/>
</dbReference>
<dbReference type="InterPro" id="IPR018313">
    <property type="entry name" value="SBP_3_CS"/>
</dbReference>
<dbReference type="SMART" id="SM00062">
    <property type="entry name" value="PBPb"/>
    <property type="match status" value="1"/>
</dbReference>
<reference evidence="8" key="1">
    <citation type="submission" date="2019-12" db="EMBL/GenBank/DDBJ databases">
        <authorList>
            <person name="zhang j."/>
            <person name="sun C.M."/>
        </authorList>
    </citation>
    <scope>NUCLEOTIDE SEQUENCE</scope>
    <source>
        <strain evidence="8">NS-1</strain>
    </source>
</reference>
<evidence type="ECO:0000256" key="5">
    <source>
        <dbReference type="SAM" id="Phobius"/>
    </source>
</evidence>
<keyword evidence="5" id="KW-0812">Transmembrane</keyword>
<dbReference type="EMBL" id="CP046640">
    <property type="protein sequence ID" value="QTL97091.1"/>
    <property type="molecule type" value="Genomic_DNA"/>
</dbReference>
<dbReference type="Proteomes" id="UP000665020">
    <property type="component" value="Chromosome"/>
</dbReference>
<dbReference type="InterPro" id="IPR001638">
    <property type="entry name" value="Solute-binding_3/MltF_N"/>
</dbReference>
<feature type="domain" description="Solute-binding protein family 3/N-terminal" evidence="6">
    <location>
        <begin position="38"/>
        <end position="261"/>
    </location>
</feature>
<keyword evidence="5" id="KW-0472">Membrane</keyword>
<keyword evidence="3" id="KW-0732">Signal</keyword>
<dbReference type="Pfam" id="PF00497">
    <property type="entry name" value="SBP_bac_3"/>
    <property type="match status" value="1"/>
</dbReference>
<dbReference type="KEGG" id="ifn:GM661_03405"/>
<dbReference type="CDD" id="cd00996">
    <property type="entry name" value="PBP2_AatB_like"/>
    <property type="match status" value="1"/>
</dbReference>
<dbReference type="PANTHER" id="PTHR35936">
    <property type="entry name" value="MEMBRANE-BOUND LYTIC MUREIN TRANSGLYCOSYLASE F"/>
    <property type="match status" value="1"/>
</dbReference>